<gene>
    <name evidence="1" type="ORF">ILEXP_LOCUS17512</name>
</gene>
<dbReference type="Proteomes" id="UP001642360">
    <property type="component" value="Unassembled WGS sequence"/>
</dbReference>
<organism evidence="1 2">
    <name type="scientific">Ilex paraguariensis</name>
    <name type="common">yerba mate</name>
    <dbReference type="NCBI Taxonomy" id="185542"/>
    <lineage>
        <taxon>Eukaryota</taxon>
        <taxon>Viridiplantae</taxon>
        <taxon>Streptophyta</taxon>
        <taxon>Embryophyta</taxon>
        <taxon>Tracheophyta</taxon>
        <taxon>Spermatophyta</taxon>
        <taxon>Magnoliopsida</taxon>
        <taxon>eudicotyledons</taxon>
        <taxon>Gunneridae</taxon>
        <taxon>Pentapetalae</taxon>
        <taxon>asterids</taxon>
        <taxon>campanulids</taxon>
        <taxon>Aquifoliales</taxon>
        <taxon>Aquifoliaceae</taxon>
        <taxon>Ilex</taxon>
    </lineage>
</organism>
<comment type="caution">
    <text evidence="1">The sequence shown here is derived from an EMBL/GenBank/DDBJ whole genome shotgun (WGS) entry which is preliminary data.</text>
</comment>
<dbReference type="EMBL" id="CAUOFW020001881">
    <property type="protein sequence ID" value="CAK9149467.1"/>
    <property type="molecule type" value="Genomic_DNA"/>
</dbReference>
<dbReference type="PANTHER" id="PTHR33108:SF3">
    <property type="entry name" value="DUF1677 FAMILY PROTEIN"/>
    <property type="match status" value="1"/>
</dbReference>
<name>A0ABC8RX65_9AQUA</name>
<dbReference type="InterPro" id="IPR012876">
    <property type="entry name" value="DUF1677_pln"/>
</dbReference>
<proteinExistence type="predicted"/>
<dbReference type="PANTHER" id="PTHR33108">
    <property type="entry name" value="OS01G0745000 PROTEIN"/>
    <property type="match status" value="1"/>
</dbReference>
<reference evidence="1 2" key="1">
    <citation type="submission" date="2024-02" db="EMBL/GenBank/DDBJ databases">
        <authorList>
            <person name="Vignale AGUSTIN F."/>
            <person name="Sosa J E."/>
            <person name="Modenutti C."/>
        </authorList>
    </citation>
    <scope>NUCLEOTIDE SEQUENCE [LARGE SCALE GENOMIC DNA]</scope>
</reference>
<sequence length="181" mass="20740">MVISSSESQFPAVKASVPMEVEFVRCDSCGFTEECTLAYICRIRERYSGRWICGLCIEAVKDEVLRSEMLITTEEALNRHINFCKSFRSSSPPASATEHPIFAMVRVLRRSLDSPRALRSTPTSPLLQVPSHSLSYQEENSFLQVLSYAKFSGDAWLSIDRTRSMWDRHMDTHRFGYGHEF</sequence>
<dbReference type="AlphaFoldDB" id="A0ABC8RX65"/>
<protein>
    <submittedName>
        <fullName evidence="1">Uncharacterized protein</fullName>
    </submittedName>
</protein>
<accession>A0ABC8RX65</accession>
<evidence type="ECO:0000313" key="2">
    <source>
        <dbReference type="Proteomes" id="UP001642360"/>
    </source>
</evidence>
<keyword evidence="2" id="KW-1185">Reference proteome</keyword>
<dbReference type="Pfam" id="PF07911">
    <property type="entry name" value="DUF1677"/>
    <property type="match status" value="1"/>
</dbReference>
<evidence type="ECO:0000313" key="1">
    <source>
        <dbReference type="EMBL" id="CAK9149467.1"/>
    </source>
</evidence>